<evidence type="ECO:0000313" key="3">
    <source>
        <dbReference type="Proteomes" id="UP000468650"/>
    </source>
</evidence>
<feature type="transmembrane region" description="Helical" evidence="1">
    <location>
        <begin position="59"/>
        <end position="77"/>
    </location>
</feature>
<gene>
    <name evidence="2" type="ORF">F8C67_02145</name>
</gene>
<comment type="caution">
    <text evidence="2">The sequence shown here is derived from an EMBL/GenBank/DDBJ whole genome shotgun (WGS) entry which is preliminary data.</text>
</comment>
<proteinExistence type="predicted"/>
<dbReference type="EMBL" id="WBVO01000001">
    <property type="protein sequence ID" value="KAB2814562.1"/>
    <property type="molecule type" value="Genomic_DNA"/>
</dbReference>
<dbReference type="RefSeq" id="WP_151666140.1">
    <property type="nucleotide sequence ID" value="NZ_WBVO01000001.1"/>
</dbReference>
<organism evidence="2 3">
    <name type="scientific">Phaeocystidibacter luteus</name>
    <dbReference type="NCBI Taxonomy" id="911197"/>
    <lineage>
        <taxon>Bacteria</taxon>
        <taxon>Pseudomonadati</taxon>
        <taxon>Bacteroidota</taxon>
        <taxon>Flavobacteriia</taxon>
        <taxon>Flavobacteriales</taxon>
        <taxon>Phaeocystidibacteraceae</taxon>
        <taxon>Phaeocystidibacter</taxon>
    </lineage>
</organism>
<protein>
    <submittedName>
        <fullName evidence="2">Uncharacterized protein</fullName>
    </submittedName>
</protein>
<dbReference type="Proteomes" id="UP000468650">
    <property type="component" value="Unassembled WGS sequence"/>
</dbReference>
<name>A0A6N6RLY2_9FLAO</name>
<keyword evidence="1" id="KW-1133">Transmembrane helix</keyword>
<reference evidence="2 3" key="1">
    <citation type="submission" date="2019-09" db="EMBL/GenBank/DDBJ databases">
        <title>Genomes of family Cryomorphaceae.</title>
        <authorList>
            <person name="Bowman J.P."/>
        </authorList>
    </citation>
    <scope>NUCLEOTIDE SEQUENCE [LARGE SCALE GENOMIC DNA]</scope>
    <source>
        <strain evidence="2 3">LMG 25704</strain>
    </source>
</reference>
<accession>A0A6N6RLY2</accession>
<keyword evidence="1" id="KW-0812">Transmembrane</keyword>
<keyword evidence="1" id="KW-0472">Membrane</keyword>
<evidence type="ECO:0000256" key="1">
    <source>
        <dbReference type="SAM" id="Phobius"/>
    </source>
</evidence>
<evidence type="ECO:0000313" key="2">
    <source>
        <dbReference type="EMBL" id="KAB2814562.1"/>
    </source>
</evidence>
<dbReference type="AlphaFoldDB" id="A0A6N6RLY2"/>
<sequence>MKSGWFQASCHTWAGGVTAQCQECYQQARAQQDLCERQSYEDDRFDTQQGVLLNSFEKYGAWVGGAIVGLLILWWILKD</sequence>
<keyword evidence="3" id="KW-1185">Reference proteome</keyword>